<feature type="domain" description="Glycoside hydrolase family 3 N-terminal" evidence="3">
    <location>
        <begin position="85"/>
        <end position="408"/>
    </location>
</feature>
<dbReference type="PANTHER" id="PTHR30620">
    <property type="entry name" value="PERIPLASMIC BETA-GLUCOSIDASE-RELATED"/>
    <property type="match status" value="1"/>
</dbReference>
<dbReference type="SUPFAM" id="SSF52279">
    <property type="entry name" value="Beta-D-glucan exohydrolase, C-terminal domain"/>
    <property type="match status" value="1"/>
</dbReference>
<evidence type="ECO:0000313" key="7">
    <source>
        <dbReference type="Proteomes" id="UP001268683"/>
    </source>
</evidence>
<evidence type="ECO:0000256" key="2">
    <source>
        <dbReference type="SAM" id="MobiDB-lite"/>
    </source>
</evidence>
<proteinExistence type="predicted"/>
<dbReference type="Pfam" id="PF01915">
    <property type="entry name" value="Glyco_hydro_3_C"/>
    <property type="match status" value="1"/>
</dbReference>
<evidence type="ECO:0000313" key="6">
    <source>
        <dbReference type="EMBL" id="WND03583.1"/>
    </source>
</evidence>
<keyword evidence="7" id="KW-1185">Reference proteome</keyword>
<accession>A0AA52EH61</accession>
<dbReference type="AlphaFoldDB" id="A0AA52EH61"/>
<dbReference type="Pfam" id="PF00933">
    <property type="entry name" value="Glyco_hydro_3"/>
    <property type="match status" value="1"/>
</dbReference>
<dbReference type="KEGG" id="tmk:QGN29_04245"/>
<feature type="domain" description="ExoP galactose-binding-like" evidence="5">
    <location>
        <begin position="697"/>
        <end position="852"/>
    </location>
</feature>
<feature type="domain" description="Glycoside hydrolase family 3 C-terminal" evidence="4">
    <location>
        <begin position="449"/>
        <end position="663"/>
    </location>
</feature>
<dbReference type="InterPro" id="IPR051915">
    <property type="entry name" value="Cellulose_Degrad_GH3"/>
</dbReference>
<dbReference type="GO" id="GO:0009251">
    <property type="term" value="P:glucan catabolic process"/>
    <property type="evidence" value="ECO:0007669"/>
    <property type="project" value="TreeGrafter"/>
</dbReference>
<evidence type="ECO:0000259" key="4">
    <source>
        <dbReference type="Pfam" id="PF01915"/>
    </source>
</evidence>
<keyword evidence="1 6" id="KW-0378">Hydrolase</keyword>
<dbReference type="Gene3D" id="3.40.50.1700">
    <property type="entry name" value="Glycoside hydrolase family 3 C-terminal domain"/>
    <property type="match status" value="1"/>
</dbReference>
<feature type="region of interest" description="Disordered" evidence="2">
    <location>
        <begin position="1"/>
        <end position="55"/>
    </location>
</feature>
<evidence type="ECO:0000259" key="3">
    <source>
        <dbReference type="Pfam" id="PF00933"/>
    </source>
</evidence>
<dbReference type="InterPro" id="IPR036881">
    <property type="entry name" value="Glyco_hydro_3_C_sf"/>
</dbReference>
<dbReference type="InterPro" id="IPR041443">
    <property type="entry name" value="Exop_C"/>
</dbReference>
<evidence type="ECO:0000256" key="1">
    <source>
        <dbReference type="ARBA" id="ARBA00022801"/>
    </source>
</evidence>
<feature type="compositionally biased region" description="Basic and acidic residues" evidence="2">
    <location>
        <begin position="22"/>
        <end position="39"/>
    </location>
</feature>
<gene>
    <name evidence="6" type="ORF">QGN29_04245</name>
</gene>
<reference evidence="6" key="1">
    <citation type="submission" date="2023-04" db="EMBL/GenBank/DDBJ databases">
        <title>Complete genome sequence of Temperatibacter marinus.</title>
        <authorList>
            <person name="Rong J.-C."/>
            <person name="Yi M.-L."/>
            <person name="Zhao Q."/>
        </authorList>
    </citation>
    <scope>NUCLEOTIDE SEQUENCE</scope>
    <source>
        <strain evidence="6">NBRC 110045</strain>
    </source>
</reference>
<protein>
    <submittedName>
        <fullName evidence="6">Glycoside hydrolase family 3 N-terminal domain-containing protein</fullName>
    </submittedName>
</protein>
<dbReference type="Gene3D" id="3.20.20.300">
    <property type="entry name" value="Glycoside hydrolase, family 3, N-terminal domain"/>
    <property type="match status" value="1"/>
</dbReference>
<dbReference type="PANTHER" id="PTHR30620:SF77">
    <property type="entry name" value="LYSOSOMAL BETA GLUCOSIDASE-LIKE"/>
    <property type="match status" value="1"/>
</dbReference>
<dbReference type="InterPro" id="IPR001764">
    <property type="entry name" value="Glyco_hydro_3_N"/>
</dbReference>
<dbReference type="SUPFAM" id="SSF51445">
    <property type="entry name" value="(Trans)glycosidases"/>
    <property type="match status" value="1"/>
</dbReference>
<name>A0AA52EH61_9PROT</name>
<dbReference type="RefSeq" id="WP_310799436.1">
    <property type="nucleotide sequence ID" value="NZ_CP123872.1"/>
</dbReference>
<dbReference type="InterPro" id="IPR002772">
    <property type="entry name" value="Glyco_hydro_3_C"/>
</dbReference>
<feature type="compositionally biased region" description="Polar residues" evidence="2">
    <location>
        <begin position="12"/>
        <end position="21"/>
    </location>
</feature>
<dbReference type="Gene3D" id="2.60.120.430">
    <property type="entry name" value="Galactose-binding lectin"/>
    <property type="match status" value="1"/>
</dbReference>
<dbReference type="EMBL" id="CP123872">
    <property type="protein sequence ID" value="WND03583.1"/>
    <property type="molecule type" value="Genomic_DNA"/>
</dbReference>
<dbReference type="InterPro" id="IPR036962">
    <property type="entry name" value="Glyco_hydro_3_N_sf"/>
</dbReference>
<dbReference type="InterPro" id="IPR017853">
    <property type="entry name" value="GH"/>
</dbReference>
<dbReference type="Proteomes" id="UP001268683">
    <property type="component" value="Chromosome"/>
</dbReference>
<dbReference type="Pfam" id="PF18559">
    <property type="entry name" value="Exop_C"/>
    <property type="match status" value="1"/>
</dbReference>
<evidence type="ECO:0000259" key="5">
    <source>
        <dbReference type="Pfam" id="PF18559"/>
    </source>
</evidence>
<organism evidence="6 7">
    <name type="scientific">Temperatibacter marinus</name>
    <dbReference type="NCBI Taxonomy" id="1456591"/>
    <lineage>
        <taxon>Bacteria</taxon>
        <taxon>Pseudomonadati</taxon>
        <taxon>Pseudomonadota</taxon>
        <taxon>Alphaproteobacteria</taxon>
        <taxon>Kordiimonadales</taxon>
        <taxon>Temperatibacteraceae</taxon>
        <taxon>Temperatibacter</taxon>
    </lineage>
</organism>
<dbReference type="PRINTS" id="PR00133">
    <property type="entry name" value="GLHYDRLASE3"/>
</dbReference>
<sequence length="873" mass="94463">MSAVVLSAAACSEQQADQAQSKAREQSKASEQSKSREQSAESMAETADRTPSLLGAEAWPKLTSPILKTMAQEKKIKDLLDQMSVEEKVGQIIQAEIQHVTPEDVKAYHLGSVLNGGGSMPNRNKYATPKEWLDLADAYYKASMDVTDGKVAIPIIWGSDAVHGHNNVIGATIFPHNIGLGAARNPALMRQIGRVTAREMRVTGIDWTFAPTLAVVQNDRWGRTYESFSEDPAVVKSYAGELVYGLQGIPGTASFLDGEHVVATAKHWLGDGGTVNGTDQGNTDVEEEELRDIHAAGYITALESGAQTAMASFSSWKGDKMHGHKYLMTDILKGQMGLDGLIVSDWNGHGQLPGCTNASCADAINAGIDLVMVIEDWKKFYSNTVQQVESGVIPTERLDDAVSRVLRVKFRAGLFDKGMPSTRGIAAQEGIIGSHEHKEVARDAVRQSLVLLKNNDNILPLKPGMKVLVAGDGAHDIGKQSGGWTITWQGTGNENSDFPGGQSLWMGLKEAIEAVGGQAILAEDGMTDAEVDVALVIYGEEPYAESQGDRETLEFEPTEKTGLPILKALKEKDIPTVSIFLSGRPMWAAPEMNASDAFVAAWLPGSEGRGVADVLVAKADGSINHDFKGRLSFSWPKRPDQEILNPHHPEYDPQFELGYGLRYRDSVEIKHLSETVSGRSTGSAEKMIYQGRTLASWKVFLQSGESRNVMSGAFGSTAERDLIVSTTDKEIQEDALTIHWNSKDEAVVGIFAFAGNASYDFSEIAAKGGVIALDVKIDQALTSPLIYSLLCGDECRLSVDLTQHLTAIVGQGWQRISVPFTCFSKDIKKFKALSSPMVLSTSGEQSLSVSNIAATLRESSNRSCTGRKQIKGR</sequence>
<dbReference type="GO" id="GO:0008422">
    <property type="term" value="F:beta-glucosidase activity"/>
    <property type="evidence" value="ECO:0007669"/>
    <property type="project" value="TreeGrafter"/>
</dbReference>